<dbReference type="EMBL" id="CP115396">
    <property type="protein sequence ID" value="WBO86242.1"/>
    <property type="molecule type" value="Genomic_DNA"/>
</dbReference>
<evidence type="ECO:0000313" key="1">
    <source>
        <dbReference type="EMBL" id="WBO86242.1"/>
    </source>
</evidence>
<dbReference type="Proteomes" id="UP001211872">
    <property type="component" value="Chromosome"/>
</dbReference>
<sequence>MMALVNRDGGLDLAAGTTISLEIQNPLFKFDAVPGTTSYTFSIPWTPGNLRQLNFPHVRAAQGERIAPEPYGLVLDGVLWRQGSLVYKDCDEQKRTWQYTFAAGAADLQARIDGRTLRQLELGRTALELRPDAELYALPMHHNPQFYAKNDSFTMGAGFINDYRNGAYRLNATGGTWQFPIVPFLRLVPLLERVFGALGYRVSGEWLTDAADLVCYSDRAVEVLAAPTDTLPQLPADFALNQHVPDLGVGELLVSLQKLFGLGFDFHPVRPEVRIVRLRDVVADQAYVERTGGPARSVPAEYGGFLLKMGLEDDELNKTRDTSWAQLRVGNGKTTIDTLAGTLHVLEVADASDNSRRLVPAVLAKGASPAFEAGEDSRAGLRLLYDRGLSTYQGSTYPLATSASPGGAGLPALRWPGADGLYAVSYQAWLEFLDRASREERTMVFRVADLLSLDPLRKELVGGRKYLWEKVSVSVSTARRLESARFTYRPIRR</sequence>
<gene>
    <name evidence="1" type="ORF">O9Z63_08265</name>
</gene>
<protein>
    <submittedName>
        <fullName evidence="1">Uncharacterized protein</fullName>
    </submittedName>
</protein>
<dbReference type="RefSeq" id="WP_270128825.1">
    <property type="nucleotide sequence ID" value="NZ_CP115396.1"/>
</dbReference>
<accession>A0ABY7PUE3</accession>
<evidence type="ECO:0000313" key="2">
    <source>
        <dbReference type="Proteomes" id="UP001211872"/>
    </source>
</evidence>
<reference evidence="1 2" key="1">
    <citation type="journal article" date="2011" name="Int. J. Syst. Evol. Microbiol.">
        <title>Hymenobacter yonginensis sp. nov., isolated from a mesotrophic artificial lake.</title>
        <authorList>
            <person name="Joung Y."/>
            <person name="Cho S.H."/>
            <person name="Kim H."/>
            <person name="Kim S.B."/>
            <person name="Joh K."/>
        </authorList>
    </citation>
    <scope>NUCLEOTIDE SEQUENCE [LARGE SCALE GENOMIC DNA]</scope>
    <source>
        <strain evidence="1 2">KCTC 22745</strain>
    </source>
</reference>
<proteinExistence type="predicted"/>
<keyword evidence="2" id="KW-1185">Reference proteome</keyword>
<name>A0ABY7PUE3_9BACT</name>
<organism evidence="1 2">
    <name type="scientific">Hymenobacter yonginensis</name>
    <dbReference type="NCBI Taxonomy" id="748197"/>
    <lineage>
        <taxon>Bacteria</taxon>
        <taxon>Pseudomonadati</taxon>
        <taxon>Bacteroidota</taxon>
        <taxon>Cytophagia</taxon>
        <taxon>Cytophagales</taxon>
        <taxon>Hymenobacteraceae</taxon>
        <taxon>Hymenobacter</taxon>
    </lineage>
</organism>